<organism evidence="2 3">
    <name type="scientific">Effrenium voratum</name>
    <dbReference type="NCBI Taxonomy" id="2562239"/>
    <lineage>
        <taxon>Eukaryota</taxon>
        <taxon>Sar</taxon>
        <taxon>Alveolata</taxon>
        <taxon>Dinophyceae</taxon>
        <taxon>Suessiales</taxon>
        <taxon>Symbiodiniaceae</taxon>
        <taxon>Effrenium</taxon>
    </lineage>
</organism>
<dbReference type="EMBL" id="CAUJNA010000989">
    <property type="protein sequence ID" value="CAJ1383119.1"/>
    <property type="molecule type" value="Genomic_DNA"/>
</dbReference>
<evidence type="ECO:0000313" key="3">
    <source>
        <dbReference type="Proteomes" id="UP001178507"/>
    </source>
</evidence>
<comment type="caution">
    <text evidence="2">The sequence shown here is derived from an EMBL/GenBank/DDBJ whole genome shotgun (WGS) entry which is preliminary data.</text>
</comment>
<feature type="region of interest" description="Disordered" evidence="1">
    <location>
        <begin position="822"/>
        <end position="870"/>
    </location>
</feature>
<gene>
    <name evidence="2" type="ORF">EVOR1521_LOCUS10328</name>
</gene>
<feature type="compositionally biased region" description="Gly residues" evidence="1">
    <location>
        <begin position="825"/>
        <end position="836"/>
    </location>
</feature>
<reference evidence="2" key="1">
    <citation type="submission" date="2023-08" db="EMBL/GenBank/DDBJ databases">
        <authorList>
            <person name="Chen Y."/>
            <person name="Shah S."/>
            <person name="Dougan E. K."/>
            <person name="Thang M."/>
            <person name="Chan C."/>
        </authorList>
    </citation>
    <scope>NUCLEOTIDE SEQUENCE</scope>
</reference>
<feature type="compositionally biased region" description="Gly residues" evidence="1">
    <location>
        <begin position="852"/>
        <end position="870"/>
    </location>
</feature>
<proteinExistence type="predicted"/>
<feature type="region of interest" description="Disordered" evidence="1">
    <location>
        <begin position="2956"/>
        <end position="3061"/>
    </location>
</feature>
<feature type="region of interest" description="Disordered" evidence="1">
    <location>
        <begin position="2585"/>
        <end position="2604"/>
    </location>
</feature>
<sequence>MGDIIDVVNDMSLALGALANHIVPLAFVFDAGSGSPPGPAPAAFCTAMAPKKAAKVKAKSKAAAAQSAADGDDIMAAPDVNHQCNVDYLAKVQDAWATINGHPLFENLSCRDPLQIEEGAGSNKSGFQAVFRMEEFKMAMEQTKQYACGGNLAWLKVTYSTSPGVPYNERAVQKLKDFYFGGKVAPLRYPENLIIAVSSDQVKEGNMMTQRGSALESWLRVILTTMCVFEILETADARSARSDTLREVAVTNFNGIAWTVIQKVYHLGLFKARKERDMGSLAAEKVAALYNEERSMAEDSEAVTDSFVDQAMTVWNRMLSHKEIAEVVLSMDFEFGHDAPLAGIECLLWTLRCIQQYFACGYLVRGEATTRGLAGHGSNPGWVAFLMYKQELLDYLTSGFIDGVIADAEKRKAIRQVLSNHQTHHTLFGWPKDKEQPDLTWHSSWLESERSALLLAEACVYTNAHDHVLKQALKNRKTPAEALAYGGLEELVKEITKHADKEKEASGQVVLPGTAPAPSSDATEVPEHILATCLEDLETAEEKILKYKAMAMNLVKQRVKLLVEPSSENAFATMIADAEAWGSAELHDGDLMFFFDAGRHGNDRAFSGLFATEDNKRIAHEKRVFFLSSSEESVRLRRTLVRGLGSLHQVEMLHVFSRSTLDMPEVKHPIYPGSSSGDLIGPINLERFQDRSWQVTEEEKRKMLGGFRIAVGGLSGDASESTKRTQFKRSELKRKPAGTADDNVLYEPFCYHGLPPEYYVDSLLQGYKHLADLVFEAMCKESSPLHDPKLSALLKPKTDPQTTMSMVLVVTPVQTMLAGSQRWLGEGGKGGNGNGGPEAKPKPKKRSRRQTGGTGAGGSGGSGAGGSGGNGIMNLMDQLKVILISDAPGGSSARDSLMDDGKPTATVTVAFDSGSVESLVHEQLSRFHMAMCLKMGVKEGDPLMDGGRKLSIDTMNSHPIMRKLDRIAFPGGSDEFLIQKLNEDCVLPPMVVPLEGIMWLALPSCNGNEERPLFSLSALTALTFNLAVLLRWTLDETYCDRPAAARPVNLPSEPKQVYKLVLNAGSGTGGSGPSTPRADSGSKRISQLVTRFDFNDLTSDIGRALKFAATGRWGGDKKDQDESEAVGQLHKIQKQGHVQVGAPQCVAANETVEESAWSEVGLESSPDQPMPEPVQPLVPEPVQPLVPEPVQPPDQLDQQPVVNPKPPACFDLEVEVSKLSRLVWNAVSHSNLVVGGVVEYDKLVRISGLGAVMNCQAMAAAIMIYFHRLSLLNAKRHFNVVDAFDEFLSALPMIEKPESIQPEPILCDCAWGCDLTVFQAALQRRLEGLACEAGLPAFNIGPEKLQKLTYCLAEAKRMMLRVWLKDNAVTIALQQDERHQRLLLRFTAASGSLERRSGVIGLAKNFGSGAGGIRNATESIVRNFCSPGSMTPPGQSACDAVLNQELFDCVRAKIEIFVADAAGDEQKAGDLMRSSMFPNIRLGLRDAAHATRRVIKRPFEADPTLRDIMQSLFFGKHSIVAALEHSHLLKNRFEHHVKTTTSVVQSSVRSLSLAKQRFDSTQTPLGRFVLFFEPFLATVIEISRERRGEDINGDRAAAFLAYINEEVLVQVAMIADAGDEGGQLCRAFDTELPASEELSSTVSIFLQKISCLFNEFEPVCLETGYTKLMLLLLEKRQFIIPTLDGKSVRTIGGPGSITVEMLSSCLRRMRTWAVLANEVIKHELPDWDLVSSFAIFDCKRADGLTTASSTRGCASEASENNDFTLLLDHHSQDEQILIRLHGFVAGEVLSLQRWRRGNVSKVVALRDGHLLPEEADDELESFLQLLADKKSARVIVAHDMHSLPEKFHWCAVLRGSFIVDTAMLSGQKGLCVKMKGIAHLKRFVWASMEFKQGNSEFYAIMCRLVDDCMGKRPMWQWLDTVDEFLTGKGVGYIALVTHEQQKLEVLQVAMKERRSCVFTKDDFLLTIIIMRFYRQRRGRLVDQTSSVLGCRAEVMFSSDSDKHCQEKLIDPDQSCWTIDCCSTVKFLSYRRDELMCMLHGRSSRQSYWCSSLGRFLTTADIIDVVNDMSLALGALANHIVPLAFVFDAGSGSPPGPAPAAFCTAMAPKKAAKVKAKSKAAAAQSAADGDDIMAAPDVNHQCNVDYLAKVQDAWATINGHPLFENLSCRDPLQIEEGAGSNKSGFQAVFRMEEFKMAMEQTKQYACGGNLAWLKVTYSTSPGVPYNERAVQKLKDFYFGGKVAPLRYPENLIIAVSSDQVKEGNMMTQRGAMESVSPPELLHAFILRVAELIDAKVSDSALESWLRVILTTMCVFEILETADARSARSDTLREVAVTNFNGIAWTVIQKVYHLGLFKARKERDMGSLAAEKVAALYNEERSMAEDSEAVTDSFVDQAMTVWNRMLSHKEIAEVVLSMDFEFGHDAPLAGIVNLQTVISKTRTQECLLWTLRCIQQYFACGYLVRGEATTRGLAGHGSNPGWVAFLMYKQELLDYLTSGFIDGVIADAEKRKAIRQDKEQPDLTWHSSWLESERSALLLAEACVYTNAHDHVLKQALKNRKTPAEALAYGGLEELVKEITKHADKEKEASGQVVLPGTAPAPSSDATEVPEHILATCLEDLETAEEKILKYKAMAMNLVKQRVKLLVEPSSENAFATMIADAEIGKVRGSESRRVIAIYDNKRCGEAMTAPHLRVPPFRKEHAQKVVRAFIQCRGSAELHDGDLMFFFDAGRHGNDRAFSGLFATEDNKRIAHEKRVFFLSSSEESMRLRRTLVRGLGSLHQVEMLHVFSRSTLDMPEVKHPIYPGSSSGDLIGPINLERFQDRSWQVTEEEKRKMLGGFRIAVGGLSGDASESTKRTQFKRSELKRKPAGTADDNVLYEPFCYHGLPPEYYVDMLAVWSPRAIIDFTASDMTAAFVCLEARVPYLGITFTEQHMLQGYKHLADLVFEAMCKESSPLHDPKLSALLKPKTDPQTKKRPRAKKAPAPADGEDDDEHGPGGDSGSDGGKGGNGNGGPEAKPKPKKRSRRQTGGTGAGGSGGSGAGGSGGNGIMNLMDQLKALRQT</sequence>
<evidence type="ECO:0000256" key="1">
    <source>
        <dbReference type="SAM" id="MobiDB-lite"/>
    </source>
</evidence>
<keyword evidence="3" id="KW-1185">Reference proteome</keyword>
<accession>A0AA36IBC5</accession>
<protein>
    <submittedName>
        <fullName evidence="2">Uncharacterized protein</fullName>
    </submittedName>
</protein>
<feature type="compositionally biased region" description="Gly residues" evidence="1">
    <location>
        <begin position="3028"/>
        <end position="3047"/>
    </location>
</feature>
<feature type="region of interest" description="Disordered" evidence="1">
    <location>
        <begin position="1156"/>
        <end position="1175"/>
    </location>
</feature>
<dbReference type="Proteomes" id="UP001178507">
    <property type="component" value="Unassembled WGS sequence"/>
</dbReference>
<name>A0AA36IBC5_9DINO</name>
<feature type="region of interest" description="Disordered" evidence="1">
    <location>
        <begin position="503"/>
        <end position="522"/>
    </location>
</feature>
<feature type="region of interest" description="Disordered" evidence="1">
    <location>
        <begin position="1112"/>
        <end position="1134"/>
    </location>
</feature>
<evidence type="ECO:0000313" key="2">
    <source>
        <dbReference type="EMBL" id="CAJ1383119.1"/>
    </source>
</evidence>
<feature type="compositionally biased region" description="Gly residues" evidence="1">
    <location>
        <begin position="2996"/>
        <end position="3012"/>
    </location>
</feature>